<evidence type="ECO:0000313" key="2">
    <source>
        <dbReference type="Proteomes" id="UP000095192"/>
    </source>
</evidence>
<dbReference type="Proteomes" id="UP000095192">
    <property type="component" value="Unassembled WGS sequence"/>
</dbReference>
<dbReference type="AlphaFoldDB" id="A0A1D3D3N3"/>
<reference evidence="1 2" key="1">
    <citation type="journal article" date="2016" name="BMC Genomics">
        <title>Comparative genomics reveals Cyclospora cayetanensis possesses coccidia-like metabolism and invasion components but unique surface antigens.</title>
        <authorList>
            <person name="Liu S."/>
            <person name="Wang L."/>
            <person name="Zheng H."/>
            <person name="Xu Z."/>
            <person name="Roellig D.M."/>
            <person name="Li N."/>
            <person name="Frace M.A."/>
            <person name="Tang K."/>
            <person name="Arrowood M.J."/>
            <person name="Moss D.M."/>
            <person name="Zhang L."/>
            <person name="Feng Y."/>
            <person name="Xiao L."/>
        </authorList>
    </citation>
    <scope>NUCLEOTIDE SEQUENCE [LARGE SCALE GENOMIC DNA]</scope>
    <source>
        <strain evidence="1 2">CHN_HEN01</strain>
    </source>
</reference>
<dbReference type="InParanoid" id="A0A1D3D3N3"/>
<name>A0A1D3D3N3_9EIME</name>
<evidence type="ECO:0000313" key="1">
    <source>
        <dbReference type="EMBL" id="OEH78072.1"/>
    </source>
</evidence>
<keyword evidence="2" id="KW-1185">Reference proteome</keyword>
<gene>
    <name evidence="1" type="ORF">cyc_08986</name>
</gene>
<accession>A0A1D3D3N3</accession>
<comment type="caution">
    <text evidence="1">The sequence shown here is derived from an EMBL/GenBank/DDBJ whole genome shotgun (WGS) entry which is preliminary data.</text>
</comment>
<dbReference type="VEuPathDB" id="ToxoDB:cyc_08986"/>
<protein>
    <submittedName>
        <fullName evidence="1">Uncharacterized protein</fullName>
    </submittedName>
</protein>
<proteinExistence type="predicted"/>
<organism evidence="1 2">
    <name type="scientific">Cyclospora cayetanensis</name>
    <dbReference type="NCBI Taxonomy" id="88456"/>
    <lineage>
        <taxon>Eukaryota</taxon>
        <taxon>Sar</taxon>
        <taxon>Alveolata</taxon>
        <taxon>Apicomplexa</taxon>
        <taxon>Conoidasida</taxon>
        <taxon>Coccidia</taxon>
        <taxon>Eucoccidiorida</taxon>
        <taxon>Eimeriorina</taxon>
        <taxon>Eimeriidae</taxon>
        <taxon>Cyclospora</taxon>
    </lineage>
</organism>
<dbReference type="EMBL" id="JROU02000865">
    <property type="protein sequence ID" value="OEH78072.1"/>
    <property type="molecule type" value="Genomic_DNA"/>
</dbReference>
<sequence length="97" mass="10873">MSAWAAVDGEQEAAAGVPHSANLTMHWHRCLDYQPGEAGGIVEQFYHQSLRVMQPPLPLPVMLPRMLPKDARQKALRLLQAAVTKSILQQHQLQRVL</sequence>